<evidence type="ECO:0000313" key="3">
    <source>
        <dbReference type="Proteomes" id="UP000187194"/>
    </source>
</evidence>
<reference evidence="2 3" key="1">
    <citation type="submission" date="2017-01" db="EMBL/GenBank/DDBJ databases">
        <title>Phylogeographic, genomic and meropenem susceptibility analysis of Burkholderia ubonensis.</title>
        <authorList>
            <person name="Price E.P."/>
            <person name="Sarovich D.S."/>
            <person name="Webb J.R."/>
            <person name="Hall C.M."/>
            <person name="Sahl J.W."/>
            <person name="Kaestli M."/>
            <person name="Mayo M."/>
            <person name="Harrington G."/>
            <person name="Baker A.L."/>
            <person name="Sidak-Loftis L.C."/>
            <person name="Lummis M."/>
            <person name="Schupp J.M."/>
            <person name="Gillece J.D."/>
            <person name="Tuanyok A."/>
            <person name="Warner J."/>
            <person name="Busch J.D."/>
            <person name="Keim P."/>
            <person name="Currie B.J."/>
            <person name="Wagner D.M."/>
        </authorList>
    </citation>
    <scope>NUCLEOTIDE SEQUENCE [LARGE SCALE GENOMIC DNA]</scope>
    <source>
        <strain evidence="2 3">A21</strain>
    </source>
</reference>
<dbReference type="RefSeq" id="WP_063896767.1">
    <property type="nucleotide sequence ID" value="NZ_MTJZ01000028.1"/>
</dbReference>
<protein>
    <recommendedName>
        <fullName evidence="1">Multi-ubiquitin domain-containing protein</fullName>
    </recommendedName>
</protein>
<dbReference type="Pfam" id="PF14462">
    <property type="entry name" value="Prok-E2_E"/>
    <property type="match status" value="1"/>
</dbReference>
<accession>A0A1R1J857</accession>
<dbReference type="AlphaFoldDB" id="A0A1R1J857"/>
<name>A0A1R1J857_9BURK</name>
<sequence length="360" mass="40527">MKPNDNHVLRIADKNLSYRDIHVAHPAPTGAHILEAAGAPHPEAVLFQVRASGDLIRVHPGDIPNLAVDIKFVVSEGSRPFPFVIDDRQLEWTSRHISGAVIRVLADIADDIDLLCEIANGEAIVIESTTLIDLEDECIKRFTTRRREWKLRVQGVTLTYDVPQVKVADAMRRAGFDPTKAWNIFLIVAGQPKKPIDVNYIVDLCTPGIEKIRLIPRNIDNGDGQQPELRREFDLLEVDERYLTSTGLRWETTLCGDQRWLIIHGYELPSGFTPTASKLALNIPKEYPTAQIDMFYFAPTVSRGDGKPIPNTEATVSIDGITFQRWSRHRNALTPWDPQTDNVATHLALVEYSLVREFGE</sequence>
<proteinExistence type="predicted"/>
<dbReference type="Proteomes" id="UP000187194">
    <property type="component" value="Unassembled WGS sequence"/>
</dbReference>
<gene>
    <name evidence="2" type="ORF">BW685_20995</name>
</gene>
<feature type="domain" description="Multi-ubiquitin" evidence="1">
    <location>
        <begin position="83"/>
        <end position="146"/>
    </location>
</feature>
<organism evidence="2 3">
    <name type="scientific">Burkholderia ubonensis</name>
    <dbReference type="NCBI Taxonomy" id="101571"/>
    <lineage>
        <taxon>Bacteria</taxon>
        <taxon>Pseudomonadati</taxon>
        <taxon>Pseudomonadota</taxon>
        <taxon>Betaproteobacteria</taxon>
        <taxon>Burkholderiales</taxon>
        <taxon>Burkholderiaceae</taxon>
        <taxon>Burkholderia</taxon>
        <taxon>Burkholderia cepacia complex</taxon>
    </lineage>
</organism>
<dbReference type="Pfam" id="PF14452">
    <property type="entry name" value="Multi_ubiq"/>
    <property type="match status" value="1"/>
</dbReference>
<comment type="caution">
    <text evidence="2">The sequence shown here is derived from an EMBL/GenBank/DDBJ whole genome shotgun (WGS) entry which is preliminary data.</text>
</comment>
<dbReference type="InterPro" id="IPR025701">
    <property type="entry name" value="UBQ-conjugat_E2_E"/>
</dbReference>
<dbReference type="EMBL" id="MTJZ01000028">
    <property type="protein sequence ID" value="OMG71474.1"/>
    <property type="molecule type" value="Genomic_DNA"/>
</dbReference>
<dbReference type="InterPro" id="IPR027802">
    <property type="entry name" value="Multi-ubiquitin_dom"/>
</dbReference>
<evidence type="ECO:0000313" key="2">
    <source>
        <dbReference type="EMBL" id="OMG71474.1"/>
    </source>
</evidence>
<evidence type="ECO:0000259" key="1">
    <source>
        <dbReference type="Pfam" id="PF14452"/>
    </source>
</evidence>